<keyword evidence="2" id="KW-0223">Dioxygenase</keyword>
<dbReference type="InterPro" id="IPR051332">
    <property type="entry name" value="Fosfomycin_Res_Enzymes"/>
</dbReference>
<feature type="domain" description="VOC" evidence="1">
    <location>
        <begin position="2"/>
        <end position="130"/>
    </location>
</feature>
<dbReference type="Proteomes" id="UP000193719">
    <property type="component" value="Unassembled WGS sequence"/>
</dbReference>
<dbReference type="EMBL" id="MCFH01000003">
    <property type="protein sequence ID" value="ORX59193.1"/>
    <property type="molecule type" value="Genomic_DNA"/>
</dbReference>
<accession>A0A1Y1VLM8</accession>
<evidence type="ECO:0000313" key="2">
    <source>
        <dbReference type="EMBL" id="ORX59193.1"/>
    </source>
</evidence>
<gene>
    <name evidence="2" type="ORF">BCR36DRAFT_317128</name>
</gene>
<dbReference type="GO" id="GO:0051213">
    <property type="term" value="F:dioxygenase activity"/>
    <property type="evidence" value="ECO:0007669"/>
    <property type="project" value="UniProtKB-KW"/>
</dbReference>
<keyword evidence="2" id="KW-0560">Oxidoreductase</keyword>
<dbReference type="Gene3D" id="3.10.180.10">
    <property type="entry name" value="2,3-Dihydroxybiphenyl 1,2-Dioxygenase, domain 1"/>
    <property type="match status" value="1"/>
</dbReference>
<dbReference type="InterPro" id="IPR029068">
    <property type="entry name" value="Glyas_Bleomycin-R_OHBP_Dase"/>
</dbReference>
<dbReference type="InterPro" id="IPR037523">
    <property type="entry name" value="VOC_core"/>
</dbReference>
<dbReference type="SUPFAM" id="SSF54593">
    <property type="entry name" value="Glyoxalase/Bleomycin resistance protein/Dihydroxybiphenyl dioxygenase"/>
    <property type="match status" value="1"/>
</dbReference>
<proteinExistence type="predicted"/>
<dbReference type="OrthoDB" id="10249419at2759"/>
<protein>
    <submittedName>
        <fullName evidence="2">Glyoxalase/bleomycin resistance protein/dioxygenase</fullName>
    </submittedName>
</protein>
<sequence length="130" mass="14766">MKIDHIGIYCKDIQKIADFYCKYFNGTLSQPAYHNPKKNFTSHLISFESGARLEIMHQPTIPEVKEEPMSQFIGFIHISFSVGSKENVDKLAEQLKGDGYNIIDGPRTTGDGFYEACVLDPENNRVEFTV</sequence>
<dbReference type="AlphaFoldDB" id="A0A1Y1VLM8"/>
<name>A0A1Y1VLM8_9FUNG</name>
<evidence type="ECO:0000259" key="1">
    <source>
        <dbReference type="PROSITE" id="PS51819"/>
    </source>
</evidence>
<reference evidence="2 3" key="1">
    <citation type="submission" date="2016-08" db="EMBL/GenBank/DDBJ databases">
        <title>Genomes of anaerobic fungi encode conserved fungal cellulosomes for biomass hydrolysis.</title>
        <authorList>
            <consortium name="DOE Joint Genome Institute"/>
            <person name="Haitjema C.H."/>
            <person name="Gilmore S.P."/>
            <person name="Henske J.K."/>
            <person name="Solomon K.V."/>
            <person name="De Groot R."/>
            <person name="Kuo A."/>
            <person name="Mondo S.J."/>
            <person name="Salamov A.A."/>
            <person name="Labutti K."/>
            <person name="Zhao Z."/>
            <person name="Chiniquy J."/>
            <person name="Barry K."/>
            <person name="Brewer H.M."/>
            <person name="Purvine S.O."/>
            <person name="Wright A.T."/>
            <person name="Boxma B."/>
            <person name="Van Alen T."/>
            <person name="Hackstein J.H."/>
            <person name="Baker S.E."/>
            <person name="Grigoriev I.V."/>
            <person name="O'Malley M.A."/>
        </authorList>
    </citation>
    <scope>NUCLEOTIDE SEQUENCE [LARGE SCALE GENOMIC DNA]</scope>
    <source>
        <strain evidence="3">finn</strain>
    </source>
</reference>
<dbReference type="PROSITE" id="PS51819">
    <property type="entry name" value="VOC"/>
    <property type="match status" value="1"/>
</dbReference>
<dbReference type="InterPro" id="IPR004360">
    <property type="entry name" value="Glyas_Fos-R_dOase_dom"/>
</dbReference>
<evidence type="ECO:0000313" key="3">
    <source>
        <dbReference type="Proteomes" id="UP000193719"/>
    </source>
</evidence>
<comment type="caution">
    <text evidence="2">The sequence shown here is derived from an EMBL/GenBank/DDBJ whole genome shotgun (WGS) entry which is preliminary data.</text>
</comment>
<keyword evidence="3" id="KW-1185">Reference proteome</keyword>
<organism evidence="2 3">
    <name type="scientific">Piromyces finnis</name>
    <dbReference type="NCBI Taxonomy" id="1754191"/>
    <lineage>
        <taxon>Eukaryota</taxon>
        <taxon>Fungi</taxon>
        <taxon>Fungi incertae sedis</taxon>
        <taxon>Chytridiomycota</taxon>
        <taxon>Chytridiomycota incertae sedis</taxon>
        <taxon>Neocallimastigomycetes</taxon>
        <taxon>Neocallimastigales</taxon>
        <taxon>Neocallimastigaceae</taxon>
        <taxon>Piromyces</taxon>
    </lineage>
</organism>
<dbReference type="PANTHER" id="PTHR36113:SF1">
    <property type="entry name" value="GLYOXALASE_BLEOMYCIN RESISTANCE PROTEIN_DIOXYGENASE"/>
    <property type="match status" value="1"/>
</dbReference>
<dbReference type="PANTHER" id="PTHR36113">
    <property type="entry name" value="LYASE, PUTATIVE-RELATED-RELATED"/>
    <property type="match status" value="1"/>
</dbReference>
<reference evidence="2 3" key="2">
    <citation type="submission" date="2016-08" db="EMBL/GenBank/DDBJ databases">
        <title>Pervasive Adenine N6-methylation of Active Genes in Fungi.</title>
        <authorList>
            <consortium name="DOE Joint Genome Institute"/>
            <person name="Mondo S.J."/>
            <person name="Dannebaum R.O."/>
            <person name="Kuo R.C."/>
            <person name="Labutti K."/>
            <person name="Haridas S."/>
            <person name="Kuo A."/>
            <person name="Salamov A."/>
            <person name="Ahrendt S.R."/>
            <person name="Lipzen A."/>
            <person name="Sullivan W."/>
            <person name="Andreopoulos W.B."/>
            <person name="Clum A."/>
            <person name="Lindquist E."/>
            <person name="Daum C."/>
            <person name="Ramamoorthy G.K."/>
            <person name="Gryganskyi A."/>
            <person name="Culley D."/>
            <person name="Magnuson J.K."/>
            <person name="James T.Y."/>
            <person name="O'Malley M.A."/>
            <person name="Stajich J.E."/>
            <person name="Spatafora J.W."/>
            <person name="Visel A."/>
            <person name="Grigoriev I.V."/>
        </authorList>
    </citation>
    <scope>NUCLEOTIDE SEQUENCE [LARGE SCALE GENOMIC DNA]</scope>
    <source>
        <strain evidence="3">finn</strain>
    </source>
</reference>
<dbReference type="Pfam" id="PF00903">
    <property type="entry name" value="Glyoxalase"/>
    <property type="match status" value="1"/>
</dbReference>